<dbReference type="GO" id="GO:0005524">
    <property type="term" value="F:ATP binding"/>
    <property type="evidence" value="ECO:0007669"/>
    <property type="project" value="UniProtKB-KW"/>
</dbReference>
<dbReference type="SMART" id="SM00388">
    <property type="entry name" value="HisKA"/>
    <property type="match status" value="1"/>
</dbReference>
<dbReference type="PANTHER" id="PTHR42878">
    <property type="entry name" value="TWO-COMPONENT HISTIDINE KINASE"/>
    <property type="match status" value="1"/>
</dbReference>
<dbReference type="Pfam" id="PF02518">
    <property type="entry name" value="HATPase_c"/>
    <property type="match status" value="1"/>
</dbReference>
<keyword evidence="7 16" id="KW-0812">Transmembrane</keyword>
<dbReference type="InterPro" id="IPR005467">
    <property type="entry name" value="His_kinase_dom"/>
</dbReference>
<dbReference type="SMART" id="SM00091">
    <property type="entry name" value="PAS"/>
    <property type="match status" value="1"/>
</dbReference>
<feature type="transmembrane region" description="Helical" evidence="16">
    <location>
        <begin position="263"/>
        <end position="280"/>
    </location>
</feature>
<feature type="transmembrane region" description="Helical" evidence="16">
    <location>
        <begin position="164"/>
        <end position="188"/>
    </location>
</feature>
<feature type="transmembrane region" description="Helical" evidence="16">
    <location>
        <begin position="230"/>
        <end position="257"/>
    </location>
</feature>
<feature type="region of interest" description="Disordered" evidence="15">
    <location>
        <begin position="1"/>
        <end position="39"/>
    </location>
</feature>
<dbReference type="InterPro" id="IPR003661">
    <property type="entry name" value="HisK_dim/P_dom"/>
</dbReference>
<evidence type="ECO:0000256" key="9">
    <source>
        <dbReference type="ARBA" id="ARBA00022777"/>
    </source>
</evidence>
<protein>
    <recommendedName>
        <fullName evidence="14">Sensor-like histidine kinase SenX3</fullName>
        <ecNumber evidence="3">2.7.13.3</ecNumber>
    </recommendedName>
</protein>
<evidence type="ECO:0000256" key="5">
    <source>
        <dbReference type="ARBA" id="ARBA00022553"/>
    </source>
</evidence>
<dbReference type="InterPro" id="IPR050351">
    <property type="entry name" value="BphY/WalK/GraS-like"/>
</dbReference>
<keyword evidence="9" id="KW-0418">Kinase</keyword>
<evidence type="ECO:0000313" key="19">
    <source>
        <dbReference type="EMBL" id="MVQ49058.1"/>
    </source>
</evidence>
<evidence type="ECO:0000259" key="17">
    <source>
        <dbReference type="PROSITE" id="PS50109"/>
    </source>
</evidence>
<keyword evidence="12" id="KW-0902">Two-component regulatory system</keyword>
<feature type="transmembrane region" description="Helical" evidence="16">
    <location>
        <begin position="200"/>
        <end position="218"/>
    </location>
</feature>
<dbReference type="Gene3D" id="3.30.450.20">
    <property type="entry name" value="PAS domain"/>
    <property type="match status" value="1"/>
</dbReference>
<dbReference type="PRINTS" id="PR00344">
    <property type="entry name" value="BCTRLSENSOR"/>
</dbReference>
<keyword evidence="11 16" id="KW-1133">Transmembrane helix</keyword>
<organism evidence="19 20">
    <name type="scientific">Nocardioides agri</name>
    <dbReference type="NCBI Taxonomy" id="2682843"/>
    <lineage>
        <taxon>Bacteria</taxon>
        <taxon>Bacillati</taxon>
        <taxon>Actinomycetota</taxon>
        <taxon>Actinomycetes</taxon>
        <taxon>Propionibacteriales</taxon>
        <taxon>Nocardioidaceae</taxon>
        <taxon>Nocardioides</taxon>
    </lineage>
</organism>
<dbReference type="SMART" id="SM00387">
    <property type="entry name" value="HATPase_c"/>
    <property type="match status" value="1"/>
</dbReference>
<dbReference type="EC" id="2.7.13.3" evidence="3"/>
<evidence type="ECO:0000256" key="12">
    <source>
        <dbReference type="ARBA" id="ARBA00023012"/>
    </source>
</evidence>
<dbReference type="InterPro" id="IPR036890">
    <property type="entry name" value="HATPase_C_sf"/>
</dbReference>
<dbReference type="GO" id="GO:0000155">
    <property type="term" value="F:phosphorelay sensor kinase activity"/>
    <property type="evidence" value="ECO:0007669"/>
    <property type="project" value="InterPro"/>
</dbReference>
<evidence type="ECO:0000313" key="20">
    <source>
        <dbReference type="Proteomes" id="UP000473525"/>
    </source>
</evidence>
<feature type="transmembrane region" description="Helical" evidence="16">
    <location>
        <begin position="121"/>
        <end position="143"/>
    </location>
</feature>
<dbReference type="SUPFAM" id="SSF55874">
    <property type="entry name" value="ATPase domain of HSP90 chaperone/DNA topoisomerase II/histidine kinase"/>
    <property type="match status" value="1"/>
</dbReference>
<comment type="subcellular location">
    <subcellularLocation>
        <location evidence="2">Cell membrane</location>
        <topology evidence="2">Multi-pass membrane protein</topology>
    </subcellularLocation>
</comment>
<dbReference type="Proteomes" id="UP000473525">
    <property type="component" value="Unassembled WGS sequence"/>
</dbReference>
<feature type="domain" description="PAS" evidence="18">
    <location>
        <begin position="358"/>
        <end position="403"/>
    </location>
</feature>
<dbReference type="InterPro" id="IPR000014">
    <property type="entry name" value="PAS"/>
</dbReference>
<feature type="transmembrane region" description="Helical" evidence="16">
    <location>
        <begin position="72"/>
        <end position="90"/>
    </location>
</feature>
<dbReference type="InterPro" id="IPR013656">
    <property type="entry name" value="PAS_4"/>
</dbReference>
<evidence type="ECO:0000256" key="13">
    <source>
        <dbReference type="ARBA" id="ARBA00023136"/>
    </source>
</evidence>
<dbReference type="CDD" id="cd00075">
    <property type="entry name" value="HATPase"/>
    <property type="match status" value="1"/>
</dbReference>
<evidence type="ECO:0000256" key="14">
    <source>
        <dbReference type="ARBA" id="ARBA00039401"/>
    </source>
</evidence>
<keyword evidence="5" id="KW-0597">Phosphoprotein</keyword>
<evidence type="ECO:0000256" key="6">
    <source>
        <dbReference type="ARBA" id="ARBA00022679"/>
    </source>
</evidence>
<comment type="catalytic activity">
    <reaction evidence="1">
        <text>ATP + protein L-histidine = ADP + protein N-phospho-L-histidine.</text>
        <dbReference type="EC" id="2.7.13.3"/>
    </reaction>
</comment>
<keyword evidence="13 16" id="KW-0472">Membrane</keyword>
<evidence type="ECO:0000256" key="2">
    <source>
        <dbReference type="ARBA" id="ARBA00004651"/>
    </source>
</evidence>
<dbReference type="GO" id="GO:0030295">
    <property type="term" value="F:protein kinase activator activity"/>
    <property type="evidence" value="ECO:0007669"/>
    <property type="project" value="TreeGrafter"/>
</dbReference>
<evidence type="ECO:0000256" key="11">
    <source>
        <dbReference type="ARBA" id="ARBA00022989"/>
    </source>
</evidence>
<name>A0A6L6XPX9_9ACTN</name>
<dbReference type="EMBL" id="WSEK01000004">
    <property type="protein sequence ID" value="MVQ49058.1"/>
    <property type="molecule type" value="Genomic_DNA"/>
</dbReference>
<dbReference type="InterPro" id="IPR036097">
    <property type="entry name" value="HisK_dim/P_sf"/>
</dbReference>
<evidence type="ECO:0000256" key="8">
    <source>
        <dbReference type="ARBA" id="ARBA00022741"/>
    </source>
</evidence>
<dbReference type="InterPro" id="IPR007895">
    <property type="entry name" value="MASE1"/>
</dbReference>
<comment type="caution">
    <text evidence="19">The sequence shown here is derived from an EMBL/GenBank/DDBJ whole genome shotgun (WGS) entry which is preliminary data.</text>
</comment>
<feature type="compositionally biased region" description="Basic and acidic residues" evidence="15">
    <location>
        <begin position="1"/>
        <end position="12"/>
    </location>
</feature>
<dbReference type="GO" id="GO:0007234">
    <property type="term" value="P:osmosensory signaling via phosphorelay pathway"/>
    <property type="evidence" value="ECO:0007669"/>
    <property type="project" value="TreeGrafter"/>
</dbReference>
<accession>A0A6L6XPX9</accession>
<keyword evidence="20" id="KW-1185">Reference proteome</keyword>
<feature type="compositionally biased region" description="Low complexity" evidence="15">
    <location>
        <begin position="22"/>
        <end position="32"/>
    </location>
</feature>
<dbReference type="Pfam" id="PF00512">
    <property type="entry name" value="HisKA"/>
    <property type="match status" value="1"/>
</dbReference>
<gene>
    <name evidence="19" type="ORF">GON03_07675</name>
</gene>
<evidence type="ECO:0000259" key="18">
    <source>
        <dbReference type="PROSITE" id="PS50112"/>
    </source>
</evidence>
<feature type="transmembrane region" description="Helical" evidence="16">
    <location>
        <begin position="47"/>
        <end position="66"/>
    </location>
</feature>
<evidence type="ECO:0000256" key="7">
    <source>
        <dbReference type="ARBA" id="ARBA00022692"/>
    </source>
</evidence>
<evidence type="ECO:0000256" key="15">
    <source>
        <dbReference type="SAM" id="MobiDB-lite"/>
    </source>
</evidence>
<dbReference type="InterPro" id="IPR035965">
    <property type="entry name" value="PAS-like_dom_sf"/>
</dbReference>
<sequence length="716" mass="75813">MDRRDHRPDRPDGAGADRQAVPARRPARSGSARARDRGSPGVSRARVLDLAGFAAYFVLAAVLGRLTVLDGASLALLWPAAGVAAAWFAVTGWNRWLIVDGVVLLACSWLINDLTGVSTSLSLGLALGTLAQVLLFGLLISRWCPSMWGFGEEPPPGVQSLRDLGYLMAAVFLSTTVASLIGPTSILFEADGEWGGLVTWVLRNAAAVLAIFPLSLLARNTARAPRGQRGLGGLGAGGTVEAVLLALCTAGLVWMVFLVTDGLPLPFVVVVTCVWAGTRFTSWVSDIHALAVSGAVAALTVLGHGPFDEIADIGSRELTFQTYIALVVVINLVLSVGRREALLLNQRLALSEEAAAAQATTMRTILDSMADGVTVLDQDGRLVLRNPAAATLVGTPRLDDEGRLAPDPEEISALDGRSLVGEEGLLARALSGEVIEGLDLLVRNPSVPDGRMLQVTARPIIGSDPPSTVLVFHDVTADRRERDELASFAGVVAHDLLNPLTVVEGWSEALLEPARNGVSVPPHLQVEQLERIQRAAQRMQHLINDLLAYTTARDLAIKLVRVDVVAVVEDIVRARVDAARVQSGLVPRITVAPGVPAVRAEPVLLRQVLDNLVGNAVKYVAPGVVPEVSVTGRRAEGDASMVLIEVSDNGIGIPEGHRSRVFDSFHRAHRDGGYRGTGLGLSIVKRVAERHGGTAWVRGNDATGGTTMCVTFPAAD</sequence>
<dbReference type="Gene3D" id="3.30.565.10">
    <property type="entry name" value="Histidine kinase-like ATPase, C-terminal domain"/>
    <property type="match status" value="1"/>
</dbReference>
<reference evidence="19 20" key="1">
    <citation type="submission" date="2019-12" db="EMBL/GenBank/DDBJ databases">
        <authorList>
            <person name="Huq M.A."/>
        </authorList>
    </citation>
    <scope>NUCLEOTIDE SEQUENCE [LARGE SCALE GENOMIC DNA]</scope>
    <source>
        <strain evidence="19 20">MAH-18</strain>
    </source>
</reference>
<dbReference type="AlphaFoldDB" id="A0A6L6XPX9"/>
<dbReference type="PANTHER" id="PTHR42878:SF7">
    <property type="entry name" value="SENSOR HISTIDINE KINASE GLRK"/>
    <property type="match status" value="1"/>
</dbReference>
<dbReference type="InterPro" id="IPR003594">
    <property type="entry name" value="HATPase_dom"/>
</dbReference>
<proteinExistence type="predicted"/>
<evidence type="ECO:0000256" key="4">
    <source>
        <dbReference type="ARBA" id="ARBA00022475"/>
    </source>
</evidence>
<keyword evidence="4" id="KW-1003">Cell membrane</keyword>
<feature type="transmembrane region" description="Helical" evidence="16">
    <location>
        <begin position="318"/>
        <end position="337"/>
    </location>
</feature>
<dbReference type="Gene3D" id="1.10.287.130">
    <property type="match status" value="1"/>
</dbReference>
<dbReference type="Pfam" id="PF05231">
    <property type="entry name" value="MASE1"/>
    <property type="match status" value="1"/>
</dbReference>
<dbReference type="Pfam" id="PF08448">
    <property type="entry name" value="PAS_4"/>
    <property type="match status" value="1"/>
</dbReference>
<dbReference type="InterPro" id="IPR004358">
    <property type="entry name" value="Sig_transdc_His_kin-like_C"/>
</dbReference>
<feature type="domain" description="Histidine kinase" evidence="17">
    <location>
        <begin position="491"/>
        <end position="716"/>
    </location>
</feature>
<dbReference type="GO" id="GO:0005886">
    <property type="term" value="C:plasma membrane"/>
    <property type="evidence" value="ECO:0007669"/>
    <property type="project" value="UniProtKB-SubCell"/>
</dbReference>
<evidence type="ECO:0000256" key="3">
    <source>
        <dbReference type="ARBA" id="ARBA00012438"/>
    </source>
</evidence>
<dbReference type="SUPFAM" id="SSF55785">
    <property type="entry name" value="PYP-like sensor domain (PAS domain)"/>
    <property type="match status" value="1"/>
</dbReference>
<dbReference type="PROSITE" id="PS50109">
    <property type="entry name" value="HIS_KIN"/>
    <property type="match status" value="1"/>
</dbReference>
<keyword evidence="10" id="KW-0067">ATP-binding</keyword>
<keyword evidence="8" id="KW-0547">Nucleotide-binding</keyword>
<evidence type="ECO:0000256" key="10">
    <source>
        <dbReference type="ARBA" id="ARBA00022840"/>
    </source>
</evidence>
<feature type="transmembrane region" description="Helical" evidence="16">
    <location>
        <begin position="287"/>
        <end position="306"/>
    </location>
</feature>
<keyword evidence="6" id="KW-0808">Transferase</keyword>
<dbReference type="GO" id="GO:0000156">
    <property type="term" value="F:phosphorelay response regulator activity"/>
    <property type="evidence" value="ECO:0007669"/>
    <property type="project" value="TreeGrafter"/>
</dbReference>
<dbReference type="PROSITE" id="PS50112">
    <property type="entry name" value="PAS"/>
    <property type="match status" value="1"/>
</dbReference>
<evidence type="ECO:0000256" key="16">
    <source>
        <dbReference type="SAM" id="Phobius"/>
    </source>
</evidence>
<dbReference type="SUPFAM" id="SSF47384">
    <property type="entry name" value="Homodimeric domain of signal transducing histidine kinase"/>
    <property type="match status" value="1"/>
</dbReference>
<dbReference type="CDD" id="cd00082">
    <property type="entry name" value="HisKA"/>
    <property type="match status" value="1"/>
</dbReference>
<evidence type="ECO:0000256" key="1">
    <source>
        <dbReference type="ARBA" id="ARBA00000085"/>
    </source>
</evidence>